<dbReference type="InterPro" id="IPR036282">
    <property type="entry name" value="Glutathione-S-Trfase_C_sf"/>
</dbReference>
<dbReference type="InterPro" id="IPR036249">
    <property type="entry name" value="Thioredoxin-like_sf"/>
</dbReference>
<dbReference type="CDD" id="cd03181">
    <property type="entry name" value="GST_C_EF1Bgamma_like"/>
    <property type="match status" value="1"/>
</dbReference>
<organism evidence="3 4">
    <name type="scientific">[Candida] arabinofermentans NRRL YB-2248</name>
    <dbReference type="NCBI Taxonomy" id="983967"/>
    <lineage>
        <taxon>Eukaryota</taxon>
        <taxon>Fungi</taxon>
        <taxon>Dikarya</taxon>
        <taxon>Ascomycota</taxon>
        <taxon>Saccharomycotina</taxon>
        <taxon>Pichiomycetes</taxon>
        <taxon>Pichiales</taxon>
        <taxon>Pichiaceae</taxon>
        <taxon>Ogataea</taxon>
        <taxon>Ogataea/Candida clade</taxon>
    </lineage>
</organism>
<dbReference type="Pfam" id="PF00043">
    <property type="entry name" value="GST_C"/>
    <property type="match status" value="1"/>
</dbReference>
<evidence type="ECO:0000259" key="2">
    <source>
        <dbReference type="PROSITE" id="PS50405"/>
    </source>
</evidence>
<name>A0A1E4SX86_9ASCO</name>
<sequence length="215" mass="24457">MSLGTLYGENHTRAIVAMGLVKVLNLNIKFGDRATDVDFRTNFPLAKVPTFIGSDGFVLSESIAIIIYFISLKGDEYKWLLGGENLQDYVSVLKWLSFGTSEFLLTASNAFRPILGRIPYNKQVVIENLAIVDVLNEIIETQLKKSKYLVGDSLTVADLFVASLYLRPFTVLFGEKWRDEHPIIMGWWNDVVSTEYLSWFFNDIKLIDVPLKHPE</sequence>
<dbReference type="GO" id="GO:0005634">
    <property type="term" value="C:nucleus"/>
    <property type="evidence" value="ECO:0007669"/>
    <property type="project" value="TreeGrafter"/>
</dbReference>
<protein>
    <recommendedName>
        <fullName evidence="2">GST C-terminal domain-containing protein</fullName>
    </recommendedName>
</protein>
<dbReference type="Proteomes" id="UP000094801">
    <property type="component" value="Unassembled WGS sequence"/>
</dbReference>
<dbReference type="Pfam" id="PF02798">
    <property type="entry name" value="GST_N"/>
    <property type="match status" value="1"/>
</dbReference>
<dbReference type="OrthoDB" id="249703at2759"/>
<evidence type="ECO:0000313" key="4">
    <source>
        <dbReference type="Proteomes" id="UP000094801"/>
    </source>
</evidence>
<comment type="similarity">
    <text evidence="1">Belongs to the GST superfamily.</text>
</comment>
<keyword evidence="4" id="KW-1185">Reference proteome</keyword>
<dbReference type="Gene3D" id="1.20.1050.10">
    <property type="match status" value="1"/>
</dbReference>
<dbReference type="InterPro" id="IPR050802">
    <property type="entry name" value="EF-GSTs"/>
</dbReference>
<accession>A0A1E4SX86</accession>
<gene>
    <name evidence="3" type="ORF">CANARDRAFT_29295</name>
</gene>
<dbReference type="InterPro" id="IPR004046">
    <property type="entry name" value="GST_C"/>
</dbReference>
<dbReference type="FunFam" id="3.40.30.10:FF:000142">
    <property type="entry name" value="Elongation factor 1 gamma"/>
    <property type="match status" value="1"/>
</dbReference>
<dbReference type="STRING" id="983967.A0A1E4SX86"/>
<dbReference type="GO" id="GO:0006414">
    <property type="term" value="P:translational elongation"/>
    <property type="evidence" value="ECO:0007669"/>
    <property type="project" value="TreeGrafter"/>
</dbReference>
<evidence type="ECO:0000256" key="1">
    <source>
        <dbReference type="RuleBase" id="RU003494"/>
    </source>
</evidence>
<dbReference type="SUPFAM" id="SSF52833">
    <property type="entry name" value="Thioredoxin-like"/>
    <property type="match status" value="1"/>
</dbReference>
<dbReference type="AlphaFoldDB" id="A0A1E4SX86"/>
<dbReference type="Gene3D" id="3.40.30.10">
    <property type="entry name" value="Glutaredoxin"/>
    <property type="match status" value="1"/>
</dbReference>
<dbReference type="EMBL" id="KV453858">
    <property type="protein sequence ID" value="ODV84121.1"/>
    <property type="molecule type" value="Genomic_DNA"/>
</dbReference>
<dbReference type="PANTHER" id="PTHR43986">
    <property type="entry name" value="ELONGATION FACTOR 1-GAMMA"/>
    <property type="match status" value="1"/>
</dbReference>
<dbReference type="GO" id="GO:0005737">
    <property type="term" value="C:cytoplasm"/>
    <property type="evidence" value="ECO:0007669"/>
    <property type="project" value="TreeGrafter"/>
</dbReference>
<dbReference type="PANTHER" id="PTHR43986:SF1">
    <property type="entry name" value="ELONGATION FACTOR 1-GAMMA"/>
    <property type="match status" value="1"/>
</dbReference>
<dbReference type="InterPro" id="IPR010987">
    <property type="entry name" value="Glutathione-S-Trfase_C-like"/>
</dbReference>
<proteinExistence type="inferred from homology"/>
<evidence type="ECO:0000313" key="3">
    <source>
        <dbReference type="EMBL" id="ODV84121.1"/>
    </source>
</evidence>
<dbReference type="FunFam" id="1.20.1050.10:FF:000006">
    <property type="entry name" value="Elongation factor 1 gamma"/>
    <property type="match status" value="1"/>
</dbReference>
<dbReference type="SUPFAM" id="SSF47616">
    <property type="entry name" value="GST C-terminal domain-like"/>
    <property type="match status" value="1"/>
</dbReference>
<feature type="domain" description="GST C-terminal" evidence="2">
    <location>
        <begin position="85"/>
        <end position="211"/>
    </location>
</feature>
<reference evidence="4" key="1">
    <citation type="submission" date="2016-04" db="EMBL/GenBank/DDBJ databases">
        <title>Comparative genomics of biotechnologically important yeasts.</title>
        <authorList>
            <consortium name="DOE Joint Genome Institute"/>
            <person name="Riley R."/>
            <person name="Haridas S."/>
            <person name="Wolfe K.H."/>
            <person name="Lopes M.R."/>
            <person name="Hittinger C.T."/>
            <person name="Goker M."/>
            <person name="Salamov A."/>
            <person name="Wisecaver J."/>
            <person name="Long T.M."/>
            <person name="Aerts A.L."/>
            <person name="Barry K."/>
            <person name="Choi C."/>
            <person name="Clum A."/>
            <person name="Coughlan A.Y."/>
            <person name="Deshpande S."/>
            <person name="Douglass A.P."/>
            <person name="Hanson S.J."/>
            <person name="Klenk H.-P."/>
            <person name="Labutti K."/>
            <person name="Lapidus A."/>
            <person name="Lindquist E."/>
            <person name="Lipzen A."/>
            <person name="Meier-Kolthoff J.P."/>
            <person name="Ohm R.A."/>
            <person name="Otillar R.P."/>
            <person name="Pangilinan J."/>
            <person name="Peng Y."/>
            <person name="Rokas A."/>
            <person name="Rosa C.A."/>
            <person name="Scheuner C."/>
            <person name="Sibirny A.A."/>
            <person name="Slot J.C."/>
            <person name="Stielow J.B."/>
            <person name="Sun H."/>
            <person name="Kurtzman C.P."/>
            <person name="Blackwell M."/>
            <person name="Grigoriev I.V."/>
            <person name="Jeffries T.W."/>
        </authorList>
    </citation>
    <scope>NUCLEOTIDE SEQUENCE [LARGE SCALE GENOMIC DNA]</scope>
    <source>
        <strain evidence="4">NRRL YB-2248</strain>
    </source>
</reference>
<dbReference type="PROSITE" id="PS50405">
    <property type="entry name" value="GST_CTER"/>
    <property type="match status" value="1"/>
</dbReference>
<dbReference type="InterPro" id="IPR004045">
    <property type="entry name" value="Glutathione_S-Trfase_N"/>
</dbReference>